<keyword evidence="5" id="KW-0175">Coiled coil</keyword>
<proteinExistence type="predicted"/>
<dbReference type="InterPro" id="IPR001650">
    <property type="entry name" value="Helicase_C-like"/>
</dbReference>
<organism evidence="8">
    <name type="scientific">Desulfomonile tiedjei</name>
    <dbReference type="NCBI Taxonomy" id="2358"/>
    <lineage>
        <taxon>Bacteria</taxon>
        <taxon>Pseudomonadati</taxon>
        <taxon>Thermodesulfobacteriota</taxon>
        <taxon>Desulfomonilia</taxon>
        <taxon>Desulfomonilales</taxon>
        <taxon>Desulfomonilaceae</taxon>
        <taxon>Desulfomonile</taxon>
    </lineage>
</organism>
<dbReference type="Gene3D" id="3.40.50.10810">
    <property type="entry name" value="Tandem AAA-ATPase domain"/>
    <property type="match status" value="1"/>
</dbReference>
<dbReference type="InterPro" id="IPR024975">
    <property type="entry name" value="NOV_C"/>
</dbReference>
<dbReference type="CDD" id="cd18793">
    <property type="entry name" value="SF2_C_SNF"/>
    <property type="match status" value="1"/>
</dbReference>
<dbReference type="InterPro" id="IPR000330">
    <property type="entry name" value="SNF2_N"/>
</dbReference>
<accession>A0A7C4EUS6</accession>
<reference evidence="8" key="1">
    <citation type="journal article" date="2020" name="mSystems">
        <title>Genome- and Community-Level Interaction Insights into Carbon Utilization and Element Cycling Functions of Hydrothermarchaeota in Hydrothermal Sediment.</title>
        <authorList>
            <person name="Zhou Z."/>
            <person name="Liu Y."/>
            <person name="Xu W."/>
            <person name="Pan J."/>
            <person name="Luo Z.H."/>
            <person name="Li M."/>
        </authorList>
    </citation>
    <scope>NUCLEOTIDE SEQUENCE [LARGE SCALE GENOMIC DNA]</scope>
    <source>
        <strain evidence="8">SpSt-769</strain>
    </source>
</reference>
<dbReference type="EMBL" id="DTGT01000011">
    <property type="protein sequence ID" value="HGH59716.1"/>
    <property type="molecule type" value="Genomic_DNA"/>
</dbReference>
<dbReference type="InterPro" id="IPR057342">
    <property type="entry name" value="DEXDc_RapA"/>
</dbReference>
<keyword evidence="3" id="KW-0347">Helicase</keyword>
<dbReference type="InterPro" id="IPR049730">
    <property type="entry name" value="SNF2/RAD54-like_C"/>
</dbReference>
<gene>
    <name evidence="8" type="ORF">ENV54_00295</name>
</gene>
<evidence type="ECO:0000256" key="1">
    <source>
        <dbReference type="ARBA" id="ARBA00022741"/>
    </source>
</evidence>
<keyword evidence="2" id="KW-0378">Hydrolase</keyword>
<dbReference type="AlphaFoldDB" id="A0A7C4EUS6"/>
<dbReference type="Pfam" id="PF13020">
    <property type="entry name" value="NOV_C"/>
    <property type="match status" value="1"/>
</dbReference>
<evidence type="ECO:0000256" key="2">
    <source>
        <dbReference type="ARBA" id="ARBA00022801"/>
    </source>
</evidence>
<dbReference type="PROSITE" id="PS51192">
    <property type="entry name" value="HELICASE_ATP_BIND_1"/>
    <property type="match status" value="1"/>
</dbReference>
<dbReference type="GO" id="GO:0016787">
    <property type="term" value="F:hydrolase activity"/>
    <property type="evidence" value="ECO:0007669"/>
    <property type="project" value="UniProtKB-KW"/>
</dbReference>
<dbReference type="GO" id="GO:0004386">
    <property type="term" value="F:helicase activity"/>
    <property type="evidence" value="ECO:0007669"/>
    <property type="project" value="UniProtKB-KW"/>
</dbReference>
<protein>
    <submittedName>
        <fullName evidence="8">DUF3883 domain-containing protein</fullName>
    </submittedName>
</protein>
<dbReference type="Pfam" id="PF00176">
    <property type="entry name" value="SNF2-rel_dom"/>
    <property type="match status" value="1"/>
</dbReference>
<dbReference type="PANTHER" id="PTHR45766:SF6">
    <property type="entry name" value="SWI_SNF-RELATED MATRIX-ASSOCIATED ACTIN-DEPENDENT REGULATOR OF CHROMATIN SUBFAMILY A-LIKE PROTEIN 1"/>
    <property type="match status" value="1"/>
</dbReference>
<dbReference type="SMART" id="SM00490">
    <property type="entry name" value="HELICc"/>
    <property type="match status" value="1"/>
</dbReference>
<feature type="domain" description="Helicase ATP-binding" evidence="6">
    <location>
        <begin position="157"/>
        <end position="333"/>
    </location>
</feature>
<dbReference type="SUPFAM" id="SSF52540">
    <property type="entry name" value="P-loop containing nucleoside triphosphate hydrolases"/>
    <property type="match status" value="2"/>
</dbReference>
<dbReference type="InterPro" id="IPR014001">
    <property type="entry name" value="Helicase_ATP-bd"/>
</dbReference>
<comment type="caution">
    <text evidence="8">The sequence shown here is derived from an EMBL/GenBank/DDBJ whole genome shotgun (WGS) entry which is preliminary data.</text>
</comment>
<feature type="domain" description="Helicase C-terminal" evidence="7">
    <location>
        <begin position="541"/>
        <end position="695"/>
    </location>
</feature>
<dbReference type="InterPro" id="IPR027417">
    <property type="entry name" value="P-loop_NTPase"/>
</dbReference>
<evidence type="ECO:0000313" key="8">
    <source>
        <dbReference type="EMBL" id="HGH59716.1"/>
    </source>
</evidence>
<dbReference type="GO" id="GO:0005524">
    <property type="term" value="F:ATP binding"/>
    <property type="evidence" value="ECO:0007669"/>
    <property type="project" value="UniProtKB-KW"/>
</dbReference>
<dbReference type="Gene3D" id="3.40.50.300">
    <property type="entry name" value="P-loop containing nucleotide triphosphate hydrolases"/>
    <property type="match status" value="1"/>
</dbReference>
<evidence type="ECO:0000256" key="4">
    <source>
        <dbReference type="ARBA" id="ARBA00022840"/>
    </source>
</evidence>
<dbReference type="CDD" id="cd18011">
    <property type="entry name" value="DEXDc_RapA"/>
    <property type="match status" value="1"/>
</dbReference>
<dbReference type="SMART" id="SM00487">
    <property type="entry name" value="DEXDc"/>
    <property type="match status" value="1"/>
</dbReference>
<feature type="coiled-coil region" evidence="5">
    <location>
        <begin position="504"/>
        <end position="534"/>
    </location>
</feature>
<keyword evidence="1" id="KW-0547">Nucleotide-binding</keyword>
<evidence type="ECO:0000259" key="6">
    <source>
        <dbReference type="PROSITE" id="PS51192"/>
    </source>
</evidence>
<dbReference type="PANTHER" id="PTHR45766">
    <property type="entry name" value="DNA ANNEALING HELICASE AND ENDONUCLEASE ZRANB3 FAMILY MEMBER"/>
    <property type="match status" value="1"/>
</dbReference>
<sequence>MQSKRRLQILSKADPLQKHRRIYQHQRHVHVRGAEMSSSLLTSKIGQRIYLPGHFDVPVVLEDARPLGSDDSAGYECRVRLPDGSLEEAVISAEEVTAVLGLCPGEAKAEVPVDAEKLRLLIESTRIRLAYAHDRQFAVSLSSIRTLPHQIEAVYQAMLPQPRLRFLLADDPGAGKTIMAGLLVKELKLREAIDRILILCPAPLTIQWQDEMLRWFGEPFDIIFSAVDQQQLTNPWQRSSQIIASIDYAKQDDVRERVWQQRWDLVIIDEAHKCSARTASGGQNRESKVVTTKRYDLASRLTSQADYVLLLTATPHHGDEDKFAHFLRLIDPDLFPEPHRLGKQATAIRKDVFRLGKNSPWSLRRLKEDLKDTNGKRLFPDRHTKTVTFCLNSDEYALYKTVTAYINEFIPQQTGQRRSSAALTRTVLQRRLVSSTCAIHESLKRRLKKQEDLLEELDGLTPAQRAKRLAALQGRLPDAEQDEDDLDDTVRDQLVDEYTAALELEQLRAEISALKELVEQARRVRENANDSKLAALKKCLGEAQFMDLKDGRGKLLIFTEHRDTLGYVRNHLERWGFSTCEIHGGMNPHERKRAQEVFRTSAQVCIATEAAGEGINLQFCHLMINYDMPWNPTRLEQRLGRIHRIGQDRDVYAFNFVATDSEDGQPIVEGRILHRLLEKLDQMNEALEGRVFDVIGEVLSLNDVNLPDMLRDAAYDPRRLDEYLDQIDRIDPAKLKEYEEATGIALARSHVDFSAFQRRNLEVEERRLMPRYVEAQFIAAAREVGLRVEPRADGLWRIEHVLADLRSERLRSVQKVGKAESSYRKITFHKHHLEQDAHLDAVLMGPGHPLYAAVDEKLNERLAGLLGGVGFFVDPLCSEPYRIHFFEISIRGKDSKGNDVPLYGELVAVREELPAGTNVAQACLPRPGQTGRGHYEVIPSDILLNLAAHPHPPREVDMVAQAASLSKASDFLKSTYQLECRTRCQSERQHFAQVCREYLEKSFKARINRAQEQAMLLAAEAVTKPEFKLAADEARKYVDELQRARQERLDGLKRLEIARTGPVKHVGTAFVHAPLPAAALAAQAGDADTQAQLADLADELDPNIRQQSEIAAEDKVVEALLAEGFPQDRIERVGHLKLGFDIRAHRIADEATGEVFVKRIEVKGRLRGQPVRFTTNEWYKAQQLAETYWLYVVWDPLSDSPELVRIHNPAAKLDHAKREIVAARFYEIPAEAIAQCGDR</sequence>
<name>A0A7C4EUS6_9BACT</name>
<evidence type="ECO:0000259" key="7">
    <source>
        <dbReference type="PROSITE" id="PS51194"/>
    </source>
</evidence>
<evidence type="ECO:0000256" key="5">
    <source>
        <dbReference type="SAM" id="Coils"/>
    </source>
</evidence>
<dbReference type="Pfam" id="PF00271">
    <property type="entry name" value="Helicase_C"/>
    <property type="match status" value="1"/>
</dbReference>
<evidence type="ECO:0000256" key="3">
    <source>
        <dbReference type="ARBA" id="ARBA00022806"/>
    </source>
</evidence>
<keyword evidence="4" id="KW-0067">ATP-binding</keyword>
<dbReference type="PROSITE" id="PS51194">
    <property type="entry name" value="HELICASE_CTER"/>
    <property type="match status" value="1"/>
</dbReference>
<dbReference type="InterPro" id="IPR038718">
    <property type="entry name" value="SNF2-like_sf"/>
</dbReference>